<comment type="similarity">
    <text evidence="5">Belongs to the class I-like SAM-binding methyltransferase superfamily. RsmB/NOP family.</text>
</comment>
<name>A0A165F1Y3_9NEIS</name>
<feature type="active site" description="Nucleophile" evidence="5">
    <location>
        <position position="353"/>
    </location>
</feature>
<sequence>MSLKPTQLKHLAEVITRLTAFDRPADAVLSAYFRENNKLGAQDRHLIAETAFACLRRYAQMSALCGPHPTARKLALATLTRVRGMNLRELEEALSKGEREWVIELKGKTPELDLAGQTELPAWVIERLGIDDEAEIRALARGLMESAPLDLRVNTLKMKRDAVLESLKAGGFDAGPTPYSPLGIRMKGKPALNRHPLFLEGAFEIQDEGSQLLGLITGARRGEMVVDFCAGAGGKTLLLGAQMASTGRLYAFDVSEKRLANLKPRLARSGLSNVHPQLIAHENDARIKRLAGKADRVLVDAPCSGLGTLRRNPDLKFRQSPESVARLNAMQKNILESAARLVKVGGRLVYATCSVLPLENRDVVNAFLAAHPEFELVPMSALLAEHKVALDTGDFLEMAPHKHNTDGFFAAALTRKG</sequence>
<dbReference type="CDD" id="cd02440">
    <property type="entry name" value="AdoMet_MTases"/>
    <property type="match status" value="1"/>
</dbReference>
<keyword evidence="2 5" id="KW-0808">Transferase</keyword>
<organism evidence="7 8">
    <name type="scientific">Crenobacter luteus</name>
    <dbReference type="NCBI Taxonomy" id="1452487"/>
    <lineage>
        <taxon>Bacteria</taxon>
        <taxon>Pseudomonadati</taxon>
        <taxon>Pseudomonadota</taxon>
        <taxon>Betaproteobacteria</taxon>
        <taxon>Neisseriales</taxon>
        <taxon>Neisseriaceae</taxon>
        <taxon>Crenobacter</taxon>
    </lineage>
</organism>
<dbReference type="InterPro" id="IPR023267">
    <property type="entry name" value="RCMT"/>
</dbReference>
<dbReference type="GO" id="GO:0003723">
    <property type="term" value="F:RNA binding"/>
    <property type="evidence" value="ECO:0007669"/>
    <property type="project" value="UniProtKB-UniRule"/>
</dbReference>
<protein>
    <submittedName>
        <fullName evidence="7">SAM-dependent methyltransferase</fullName>
    </submittedName>
</protein>
<dbReference type="InterPro" id="IPR049560">
    <property type="entry name" value="MeTrfase_RsmB-F_NOP2_cat"/>
</dbReference>
<evidence type="ECO:0000313" key="8">
    <source>
        <dbReference type="Proteomes" id="UP000076625"/>
    </source>
</evidence>
<keyword evidence="4 5" id="KW-0694">RNA-binding</keyword>
<evidence type="ECO:0000256" key="1">
    <source>
        <dbReference type="ARBA" id="ARBA00022603"/>
    </source>
</evidence>
<dbReference type="OrthoDB" id="9810297at2"/>
<dbReference type="GO" id="GO:0001510">
    <property type="term" value="P:RNA methylation"/>
    <property type="evidence" value="ECO:0007669"/>
    <property type="project" value="InterPro"/>
</dbReference>
<dbReference type="Proteomes" id="UP000076625">
    <property type="component" value="Unassembled WGS sequence"/>
</dbReference>
<dbReference type="Pfam" id="PF22458">
    <property type="entry name" value="RsmF-B_ferredox"/>
    <property type="match status" value="1"/>
</dbReference>
<gene>
    <name evidence="7" type="ORF">AVW16_12945</name>
</gene>
<dbReference type="Pfam" id="PF01189">
    <property type="entry name" value="Methyltr_RsmB-F"/>
    <property type="match status" value="1"/>
</dbReference>
<dbReference type="RefSeq" id="WP_066613379.1">
    <property type="nucleotide sequence ID" value="NZ_LQQU01000030.1"/>
</dbReference>
<dbReference type="STRING" id="1452487.AVW16_12945"/>
<evidence type="ECO:0000256" key="5">
    <source>
        <dbReference type="PROSITE-ProRule" id="PRU01023"/>
    </source>
</evidence>
<feature type="binding site" evidence="5">
    <location>
        <position position="300"/>
    </location>
    <ligand>
        <name>S-adenosyl-L-methionine</name>
        <dbReference type="ChEBI" id="CHEBI:59789"/>
    </ligand>
</feature>
<accession>A0A165F1Y3</accession>
<dbReference type="EMBL" id="LQQU01000030">
    <property type="protein sequence ID" value="KZE30033.1"/>
    <property type="molecule type" value="Genomic_DNA"/>
</dbReference>
<dbReference type="Gene3D" id="3.40.50.150">
    <property type="entry name" value="Vaccinia Virus protein VP39"/>
    <property type="match status" value="1"/>
</dbReference>
<feature type="binding site" evidence="5">
    <location>
        <position position="253"/>
    </location>
    <ligand>
        <name>S-adenosyl-L-methionine</name>
        <dbReference type="ChEBI" id="CHEBI:59789"/>
    </ligand>
</feature>
<dbReference type="PANTHER" id="PTHR22807:SF53">
    <property type="entry name" value="RIBOSOMAL RNA SMALL SUBUNIT METHYLTRANSFERASE B-RELATED"/>
    <property type="match status" value="1"/>
</dbReference>
<comment type="caution">
    <text evidence="5">Lacks conserved residue(s) required for the propagation of feature annotation.</text>
</comment>
<keyword evidence="3 5" id="KW-0949">S-adenosyl-L-methionine</keyword>
<dbReference type="GO" id="GO:0008173">
    <property type="term" value="F:RNA methyltransferase activity"/>
    <property type="evidence" value="ECO:0007669"/>
    <property type="project" value="InterPro"/>
</dbReference>
<evidence type="ECO:0000256" key="3">
    <source>
        <dbReference type="ARBA" id="ARBA00022691"/>
    </source>
</evidence>
<keyword evidence="8" id="KW-1185">Reference proteome</keyword>
<dbReference type="InterPro" id="IPR001678">
    <property type="entry name" value="MeTrfase_RsmB-F_NOP2_dom"/>
</dbReference>
<evidence type="ECO:0000313" key="7">
    <source>
        <dbReference type="EMBL" id="KZE30033.1"/>
    </source>
</evidence>
<dbReference type="InterPro" id="IPR054728">
    <property type="entry name" value="RsmB-like_ferredoxin"/>
</dbReference>
<dbReference type="PANTHER" id="PTHR22807">
    <property type="entry name" value="NOP2 YEAST -RELATED NOL1/NOP2/FMU SUN DOMAIN-CONTAINING"/>
    <property type="match status" value="1"/>
</dbReference>
<comment type="caution">
    <text evidence="7">The sequence shown here is derived from an EMBL/GenBank/DDBJ whole genome shotgun (WGS) entry which is preliminary data.</text>
</comment>
<dbReference type="SUPFAM" id="SSF53335">
    <property type="entry name" value="S-adenosyl-L-methionine-dependent methyltransferases"/>
    <property type="match status" value="1"/>
</dbReference>
<dbReference type="AlphaFoldDB" id="A0A165F1Y3"/>
<evidence type="ECO:0000256" key="4">
    <source>
        <dbReference type="ARBA" id="ARBA00022884"/>
    </source>
</evidence>
<dbReference type="PRINTS" id="PR02008">
    <property type="entry name" value="RCMTFAMILY"/>
</dbReference>
<evidence type="ECO:0000259" key="6">
    <source>
        <dbReference type="PROSITE" id="PS51686"/>
    </source>
</evidence>
<dbReference type="PROSITE" id="PS51686">
    <property type="entry name" value="SAM_MT_RSMB_NOP"/>
    <property type="match status" value="1"/>
</dbReference>
<reference evidence="8" key="1">
    <citation type="submission" date="2016-01" db="EMBL/GenBank/DDBJ databases">
        <title>Draft genome of Chromobacterium sp. F49.</title>
        <authorList>
            <person name="Hong K.W."/>
        </authorList>
    </citation>
    <scope>NUCLEOTIDE SEQUENCE [LARGE SCALE GENOMIC DNA]</scope>
    <source>
        <strain evidence="8">CN10</strain>
    </source>
</reference>
<evidence type="ECO:0000256" key="2">
    <source>
        <dbReference type="ARBA" id="ARBA00022679"/>
    </source>
</evidence>
<feature type="domain" description="SAM-dependent MTase RsmB/NOP-type" evidence="6">
    <location>
        <begin position="139"/>
        <end position="416"/>
    </location>
</feature>
<keyword evidence="1 5" id="KW-0489">Methyltransferase</keyword>
<dbReference type="InterPro" id="IPR029063">
    <property type="entry name" value="SAM-dependent_MTases_sf"/>
</dbReference>
<proteinExistence type="inferred from homology"/>